<gene>
    <name evidence="1" type="ORF">ABH943_002067</name>
    <name evidence="2" type="ORF">AWB69_02255</name>
</gene>
<protein>
    <submittedName>
        <fullName evidence="2">Uncharacterized protein</fullName>
    </submittedName>
</protein>
<dbReference type="Proteomes" id="UP001620514">
    <property type="component" value="Unassembled WGS sequence"/>
</dbReference>
<name>A0A158G9L5_9BURK</name>
<dbReference type="EMBL" id="JBIYDN010000005">
    <property type="protein sequence ID" value="MFK4442052.1"/>
    <property type="molecule type" value="Genomic_DNA"/>
</dbReference>
<evidence type="ECO:0000313" key="2">
    <source>
        <dbReference type="EMBL" id="SAL28838.1"/>
    </source>
</evidence>
<dbReference type="EMBL" id="FCOK02000011">
    <property type="protein sequence ID" value="SAL28838.1"/>
    <property type="molecule type" value="Genomic_DNA"/>
</dbReference>
<reference evidence="2 3" key="1">
    <citation type="submission" date="2016-01" db="EMBL/GenBank/DDBJ databases">
        <authorList>
            <person name="Oliw E.H."/>
        </authorList>
    </citation>
    <scope>NUCLEOTIDE SEQUENCE [LARGE SCALE GENOMIC DNA]</scope>
    <source>
        <strain evidence="2">LMG 27134</strain>
    </source>
</reference>
<accession>A0A158G9L5</accession>
<evidence type="ECO:0000313" key="4">
    <source>
        <dbReference type="Proteomes" id="UP001620514"/>
    </source>
</evidence>
<organism evidence="2 3">
    <name type="scientific">Caballeronia udeis</name>
    <dbReference type="NCBI Taxonomy" id="1232866"/>
    <lineage>
        <taxon>Bacteria</taxon>
        <taxon>Pseudomonadati</taxon>
        <taxon>Pseudomonadota</taxon>
        <taxon>Betaproteobacteria</taxon>
        <taxon>Burkholderiales</taxon>
        <taxon>Burkholderiaceae</taxon>
        <taxon>Caballeronia</taxon>
    </lineage>
</organism>
<dbReference type="InterPro" id="IPR047737">
    <property type="entry name" value="LysC"/>
</dbReference>
<dbReference type="AlphaFoldDB" id="A0A158G9L5"/>
<sequence length="47" mass="4834">MSPRRNGDLAHALDVARAAWGDCAARVDMVVACQANDLAGALGGTHE</sequence>
<reference evidence="1 4" key="3">
    <citation type="submission" date="2024-11" db="EMBL/GenBank/DDBJ databases">
        <title>Using genomics to understand microbial adaptation to soil warming.</title>
        <authorList>
            <person name="Deangelis K.M. PhD."/>
        </authorList>
    </citation>
    <scope>NUCLEOTIDE SEQUENCE [LARGE SCALE GENOMIC DNA]</scope>
    <source>
        <strain evidence="1 4">GAS97</strain>
    </source>
</reference>
<evidence type="ECO:0000313" key="1">
    <source>
        <dbReference type="EMBL" id="MFK4442052.1"/>
    </source>
</evidence>
<dbReference type="Proteomes" id="UP000054683">
    <property type="component" value="Unassembled WGS sequence"/>
</dbReference>
<evidence type="ECO:0000313" key="3">
    <source>
        <dbReference type="Proteomes" id="UP000054683"/>
    </source>
</evidence>
<proteinExistence type="predicted"/>
<reference evidence="1 4" key="2">
    <citation type="submission" date="2024-10" db="EMBL/GenBank/DDBJ databases">
        <authorList>
            <person name="Deangelis K."/>
            <person name="Huntemann M."/>
            <person name="Clum A."/>
            <person name="Wang J."/>
            <person name="Palaniappan K."/>
            <person name="Ritter S."/>
            <person name="Chen I.-M."/>
            <person name="Stamatis D."/>
            <person name="Reddy T."/>
            <person name="O'Malley R."/>
            <person name="Daum C."/>
            <person name="Ng V."/>
            <person name="Ivanova N."/>
            <person name="Kyrpides N."/>
            <person name="Woyke T."/>
        </authorList>
    </citation>
    <scope>NUCLEOTIDE SEQUENCE [LARGE SCALE GENOMIC DNA]</scope>
    <source>
        <strain evidence="1 4">GAS97</strain>
    </source>
</reference>
<dbReference type="NCBIfam" id="NF038368">
    <property type="entry name" value="P2_Rz1"/>
    <property type="match status" value="1"/>
</dbReference>
<keyword evidence="4" id="KW-1185">Reference proteome</keyword>